<sequence>MFNLNRLDISWIILMLITLANAFIAETADPHIFITAVICFSIAYKGRRVMDHFMELNYANKTIALLMRSYFYIFPLLIFLTDMFSEQLAELTSLT</sequence>
<dbReference type="GO" id="GO:0005886">
    <property type="term" value="C:plasma membrane"/>
    <property type="evidence" value="ECO:0007669"/>
    <property type="project" value="UniProtKB-SubCell"/>
</dbReference>
<accession>A0A1I1NZ70</accession>
<feature type="transmembrane region" description="Helical" evidence="6">
    <location>
        <begin position="7"/>
        <end position="24"/>
    </location>
</feature>
<keyword evidence="8" id="KW-1185">Reference proteome</keyword>
<dbReference type="Proteomes" id="UP000198862">
    <property type="component" value="Unassembled WGS sequence"/>
</dbReference>
<evidence type="ECO:0000256" key="5">
    <source>
        <dbReference type="ARBA" id="ARBA00023136"/>
    </source>
</evidence>
<keyword evidence="5 6" id="KW-0472">Membrane</keyword>
<protein>
    <submittedName>
        <fullName evidence="7">Cytochrome C oxidase subunit IV</fullName>
    </submittedName>
</protein>
<keyword evidence="3 6" id="KW-0812">Transmembrane</keyword>
<dbReference type="Pfam" id="PF03626">
    <property type="entry name" value="COX4_pro"/>
    <property type="match status" value="1"/>
</dbReference>
<evidence type="ECO:0000256" key="4">
    <source>
        <dbReference type="ARBA" id="ARBA00022989"/>
    </source>
</evidence>
<feature type="transmembrane region" description="Helical" evidence="6">
    <location>
        <begin position="30"/>
        <end position="46"/>
    </location>
</feature>
<evidence type="ECO:0000256" key="1">
    <source>
        <dbReference type="ARBA" id="ARBA00004651"/>
    </source>
</evidence>
<dbReference type="InterPro" id="IPR005171">
    <property type="entry name" value="Cyt_c_oxidase_su4_prok"/>
</dbReference>
<name>A0A1I1NZ70_9GAMM</name>
<dbReference type="RefSeq" id="WP_091986250.1">
    <property type="nucleotide sequence ID" value="NZ_FOLO01000027.1"/>
</dbReference>
<evidence type="ECO:0000313" key="7">
    <source>
        <dbReference type="EMBL" id="SFD00033.1"/>
    </source>
</evidence>
<evidence type="ECO:0000256" key="3">
    <source>
        <dbReference type="ARBA" id="ARBA00022692"/>
    </source>
</evidence>
<evidence type="ECO:0000256" key="6">
    <source>
        <dbReference type="SAM" id="Phobius"/>
    </source>
</evidence>
<reference evidence="7 8" key="1">
    <citation type="submission" date="2016-10" db="EMBL/GenBank/DDBJ databases">
        <authorList>
            <person name="de Groot N.N."/>
        </authorList>
    </citation>
    <scope>NUCLEOTIDE SEQUENCE [LARGE SCALE GENOMIC DNA]</scope>
    <source>
        <strain evidence="7 8">DSM 6059</strain>
    </source>
</reference>
<keyword evidence="4 6" id="KW-1133">Transmembrane helix</keyword>
<evidence type="ECO:0000256" key="2">
    <source>
        <dbReference type="ARBA" id="ARBA00022475"/>
    </source>
</evidence>
<organism evidence="7 8">
    <name type="scientific">Pseudoalteromonas denitrificans DSM 6059</name>
    <dbReference type="NCBI Taxonomy" id="1123010"/>
    <lineage>
        <taxon>Bacteria</taxon>
        <taxon>Pseudomonadati</taxon>
        <taxon>Pseudomonadota</taxon>
        <taxon>Gammaproteobacteria</taxon>
        <taxon>Alteromonadales</taxon>
        <taxon>Pseudoalteromonadaceae</taxon>
        <taxon>Pseudoalteromonas</taxon>
    </lineage>
</organism>
<keyword evidence="2" id="KW-1003">Cell membrane</keyword>
<dbReference type="AlphaFoldDB" id="A0A1I1NZ70"/>
<proteinExistence type="predicted"/>
<comment type="subcellular location">
    <subcellularLocation>
        <location evidence="1">Cell membrane</location>
        <topology evidence="1">Multi-pass membrane protein</topology>
    </subcellularLocation>
</comment>
<dbReference type="EMBL" id="FOLO01000027">
    <property type="protein sequence ID" value="SFD00033.1"/>
    <property type="molecule type" value="Genomic_DNA"/>
</dbReference>
<gene>
    <name evidence="7" type="ORF">SAMN02745724_03146</name>
</gene>
<feature type="transmembrane region" description="Helical" evidence="6">
    <location>
        <begin position="58"/>
        <end position="80"/>
    </location>
</feature>
<evidence type="ECO:0000313" key="8">
    <source>
        <dbReference type="Proteomes" id="UP000198862"/>
    </source>
</evidence>